<feature type="transmembrane region" description="Helical" evidence="1">
    <location>
        <begin position="122"/>
        <end position="146"/>
    </location>
</feature>
<feature type="transmembrane region" description="Helical" evidence="1">
    <location>
        <begin position="198"/>
        <end position="223"/>
    </location>
</feature>
<dbReference type="AlphaFoldDB" id="A0A8H4N2Y4"/>
<proteinExistence type="predicted"/>
<dbReference type="Proteomes" id="UP000572817">
    <property type="component" value="Unassembled WGS sequence"/>
</dbReference>
<evidence type="ECO:0000313" key="3">
    <source>
        <dbReference type="Proteomes" id="UP000572817"/>
    </source>
</evidence>
<keyword evidence="1" id="KW-0812">Transmembrane</keyword>
<feature type="transmembrane region" description="Helical" evidence="1">
    <location>
        <begin position="89"/>
        <end position="110"/>
    </location>
</feature>
<organism evidence="2 3">
    <name type="scientific">Botryosphaeria dothidea</name>
    <dbReference type="NCBI Taxonomy" id="55169"/>
    <lineage>
        <taxon>Eukaryota</taxon>
        <taxon>Fungi</taxon>
        <taxon>Dikarya</taxon>
        <taxon>Ascomycota</taxon>
        <taxon>Pezizomycotina</taxon>
        <taxon>Dothideomycetes</taxon>
        <taxon>Dothideomycetes incertae sedis</taxon>
        <taxon>Botryosphaeriales</taxon>
        <taxon>Botryosphaeriaceae</taxon>
        <taxon>Botryosphaeria</taxon>
    </lineage>
</organism>
<feature type="transmembrane region" description="Helical" evidence="1">
    <location>
        <begin position="235"/>
        <end position="257"/>
    </location>
</feature>
<name>A0A8H4N2Y4_9PEZI</name>
<protein>
    <submittedName>
        <fullName evidence="2">Uncharacterized protein</fullName>
    </submittedName>
</protein>
<evidence type="ECO:0000256" key="1">
    <source>
        <dbReference type="SAM" id="Phobius"/>
    </source>
</evidence>
<dbReference type="OrthoDB" id="3057599at2759"/>
<accession>A0A8H4N2Y4</accession>
<dbReference type="InterPro" id="IPR021840">
    <property type="entry name" value="DUF3433"/>
</dbReference>
<sequence>MALFYHSDCLGDFKGLDTVDADKAAKLFSEPVYRLGYWRIIVAESEEYWHGFARDPTCPEIPRTPHASENQTPDMSYSYTHWIFRPVSMGIWTSLSIILGGCFLALLIVGSRDFKDGFSLPLSPLLWVFVFQFIPSFAAEFFTLFWEEADLYHRQTRPFLGMRPEKPQSPDESLLLEYPSLPPLLVSYVALQKRYHKLAFVSVMALVQRFLPIIVAGSVSLAYASDDQEGEIVVYVYPIICKTIAFLLMELLLIYLARPDEEQRLLHSYGSIGDLLSWCCNSEVIHKRAFNTKIKRRGDSTIEVENRRQMKARLHLDEDKYAFGIYRNPQGTSSTRGTTTGEDTETIRFGFDVSTNISVHPP</sequence>
<keyword evidence="3" id="KW-1185">Reference proteome</keyword>
<dbReference type="Pfam" id="PF11915">
    <property type="entry name" value="DUF3433"/>
    <property type="match status" value="1"/>
</dbReference>
<dbReference type="PANTHER" id="PTHR37544">
    <property type="entry name" value="SPRAY-RELATED"/>
    <property type="match status" value="1"/>
</dbReference>
<gene>
    <name evidence="2" type="ORF">GTA08_BOTSDO05482</name>
</gene>
<keyword evidence="1" id="KW-0472">Membrane</keyword>
<reference evidence="2" key="1">
    <citation type="submission" date="2020-04" db="EMBL/GenBank/DDBJ databases">
        <title>Genome Assembly and Annotation of Botryosphaeria dothidea sdau 11-99, a Latent Pathogen of Apple Fruit Ring Rot in China.</title>
        <authorList>
            <person name="Yu C."/>
            <person name="Diao Y."/>
            <person name="Lu Q."/>
            <person name="Zhao J."/>
            <person name="Cui S."/>
            <person name="Peng C."/>
            <person name="He B."/>
            <person name="Liu H."/>
        </authorList>
    </citation>
    <scope>NUCLEOTIDE SEQUENCE [LARGE SCALE GENOMIC DNA]</scope>
    <source>
        <strain evidence="2">Sdau11-99</strain>
    </source>
</reference>
<dbReference type="PANTHER" id="PTHR37544:SF3">
    <property type="entry name" value="SPRAY"/>
    <property type="match status" value="1"/>
</dbReference>
<evidence type="ECO:0000313" key="2">
    <source>
        <dbReference type="EMBL" id="KAF4307090.1"/>
    </source>
</evidence>
<dbReference type="EMBL" id="WWBZ02000033">
    <property type="protein sequence ID" value="KAF4307090.1"/>
    <property type="molecule type" value="Genomic_DNA"/>
</dbReference>
<comment type="caution">
    <text evidence="2">The sequence shown here is derived from an EMBL/GenBank/DDBJ whole genome shotgun (WGS) entry which is preliminary data.</text>
</comment>
<keyword evidence="1" id="KW-1133">Transmembrane helix</keyword>